<dbReference type="SUPFAM" id="SSF53756">
    <property type="entry name" value="UDP-Glycosyltransferase/glycogen phosphorylase"/>
    <property type="match status" value="1"/>
</dbReference>
<dbReference type="Pfam" id="PF00534">
    <property type="entry name" value="Glycos_transf_1"/>
    <property type="match status" value="1"/>
</dbReference>
<keyword evidence="2 4" id="KW-0808">Transferase</keyword>
<protein>
    <submittedName>
        <fullName evidence="4">Glycosyltransferase</fullName>
        <ecNumber evidence="4">2.4.-.-</ecNumber>
    </submittedName>
</protein>
<dbReference type="EMBL" id="JBHTOK010000003">
    <property type="protein sequence ID" value="MFD1439848.1"/>
    <property type="molecule type" value="Genomic_DNA"/>
</dbReference>
<dbReference type="InterPro" id="IPR001296">
    <property type="entry name" value="Glyco_trans_1"/>
</dbReference>
<evidence type="ECO:0000313" key="4">
    <source>
        <dbReference type="EMBL" id="MFD1439848.1"/>
    </source>
</evidence>
<dbReference type="PANTHER" id="PTHR12526">
    <property type="entry name" value="GLYCOSYLTRANSFERASE"/>
    <property type="match status" value="1"/>
</dbReference>
<evidence type="ECO:0000256" key="2">
    <source>
        <dbReference type="ARBA" id="ARBA00022679"/>
    </source>
</evidence>
<accession>A0ABW4CU95</accession>
<keyword evidence="5" id="KW-1185">Reference proteome</keyword>
<sequence length="529" mass="60434">MNFFVNALMQKQKSGIEHAELTRLRLFNQHDTPARIVLRNYDPVLHQTLKDDGVDEAQVINMFDYYQQTQATPFNPTKVKDLDFGVLNTTTEFEAEHHRYLVYTPQHQLVARVNVRDDTEEVTSTELFDGFNNLYRVDFYDIRGFVTLQQWYSPDNKIENEVWLTPAGVPVVHAFNRADVNGDISQSGWLLTPVNGQVFSFDTIDELFGHFLNQLNDDFWDDKQPNVFILDRSTIADYTMIHFRKPAYRVLHFHNAQASAQDPMHSIVNNNYEFDLSVMDQFDASITATKRQAKDIEARFHPRTPIFTIAVGVVPERLLNAPRVPVSDREFGKMVVFARVAPEKQLDDLVRALGIVHKDYPQVSLDIYGYADSTNNYEARRKVLEAAKEVGMEDQVQLKGYTTDIDTVENKAMMYGLTSVMEGFNLAIMEASAHGLISFTYDVNYGPNEIVEDKVSGRVTPYKDIPAMAEAIKQVLADKSLAQKYSDGAYDSSKRYAPDAVWREWQALLDEAQKRWPAKLAALPTAAEK</sequence>
<gene>
    <name evidence="4" type="ORF">ACFQ5K_00380</name>
</gene>
<dbReference type="GO" id="GO:0016757">
    <property type="term" value="F:glycosyltransferase activity"/>
    <property type="evidence" value="ECO:0007669"/>
    <property type="project" value="UniProtKB-KW"/>
</dbReference>
<dbReference type="PANTHER" id="PTHR12526:SF629">
    <property type="entry name" value="TEICHURONIC ACID BIOSYNTHESIS GLYCOSYLTRANSFERASE TUAH-RELATED"/>
    <property type="match status" value="1"/>
</dbReference>
<feature type="domain" description="Glycosyl transferase family 1" evidence="3">
    <location>
        <begin position="333"/>
        <end position="490"/>
    </location>
</feature>
<comment type="caution">
    <text evidence="4">The sequence shown here is derived from an EMBL/GenBank/DDBJ whole genome shotgun (WGS) entry which is preliminary data.</text>
</comment>
<dbReference type="Proteomes" id="UP001597212">
    <property type="component" value="Unassembled WGS sequence"/>
</dbReference>
<name>A0ABW4CU95_9LACO</name>
<dbReference type="EC" id="2.4.-.-" evidence="4"/>
<evidence type="ECO:0000259" key="3">
    <source>
        <dbReference type="Pfam" id="PF00534"/>
    </source>
</evidence>
<evidence type="ECO:0000256" key="1">
    <source>
        <dbReference type="ARBA" id="ARBA00022676"/>
    </source>
</evidence>
<dbReference type="RefSeq" id="WP_125755272.1">
    <property type="nucleotide sequence ID" value="NZ_JBHTOK010000003.1"/>
</dbReference>
<dbReference type="Gene3D" id="3.40.50.2000">
    <property type="entry name" value="Glycogen Phosphorylase B"/>
    <property type="match status" value="3"/>
</dbReference>
<evidence type="ECO:0000313" key="5">
    <source>
        <dbReference type="Proteomes" id="UP001597212"/>
    </source>
</evidence>
<keyword evidence="1 4" id="KW-0328">Glycosyltransferase</keyword>
<proteinExistence type="predicted"/>
<organism evidence="4 5">
    <name type="scientific">Lacticaseibacillus hegangensis</name>
    <dbReference type="NCBI Taxonomy" id="2486010"/>
    <lineage>
        <taxon>Bacteria</taxon>
        <taxon>Bacillati</taxon>
        <taxon>Bacillota</taxon>
        <taxon>Bacilli</taxon>
        <taxon>Lactobacillales</taxon>
        <taxon>Lactobacillaceae</taxon>
        <taxon>Lacticaseibacillus</taxon>
    </lineage>
</organism>
<reference evidence="5" key="1">
    <citation type="journal article" date="2019" name="Int. J. Syst. Evol. Microbiol.">
        <title>The Global Catalogue of Microorganisms (GCM) 10K type strain sequencing project: providing services to taxonomists for standard genome sequencing and annotation.</title>
        <authorList>
            <consortium name="The Broad Institute Genomics Platform"/>
            <consortium name="The Broad Institute Genome Sequencing Center for Infectious Disease"/>
            <person name="Wu L."/>
            <person name="Ma J."/>
        </authorList>
    </citation>
    <scope>NUCLEOTIDE SEQUENCE [LARGE SCALE GENOMIC DNA]</scope>
    <source>
        <strain evidence="5">CCM 8912</strain>
    </source>
</reference>